<organism evidence="8 9">
    <name type="scientific">Rhodococcus artemisiae</name>
    <dbReference type="NCBI Taxonomy" id="714159"/>
    <lineage>
        <taxon>Bacteria</taxon>
        <taxon>Bacillati</taxon>
        <taxon>Actinomycetota</taxon>
        <taxon>Actinomycetes</taxon>
        <taxon>Mycobacteriales</taxon>
        <taxon>Nocardiaceae</taxon>
        <taxon>Rhodococcus</taxon>
    </lineage>
</organism>
<dbReference type="InterPro" id="IPR029044">
    <property type="entry name" value="Nucleotide-diphossugar_trans"/>
</dbReference>
<dbReference type="PROSITE" id="PS01295">
    <property type="entry name" value="ISPD"/>
    <property type="match status" value="1"/>
</dbReference>
<dbReference type="InterPro" id="IPR001228">
    <property type="entry name" value="IspD"/>
</dbReference>
<dbReference type="PANTHER" id="PTHR32125">
    <property type="entry name" value="2-C-METHYL-D-ERYTHRITOL 4-PHOSPHATE CYTIDYLYLTRANSFERASE, CHLOROPLASTIC"/>
    <property type="match status" value="1"/>
</dbReference>
<dbReference type="EC" id="2.7.7.60" evidence="7"/>
<keyword evidence="5 7" id="KW-0548">Nucleotidyltransferase</keyword>
<dbReference type="Pfam" id="PF01128">
    <property type="entry name" value="IspD"/>
    <property type="match status" value="1"/>
</dbReference>
<dbReference type="InterPro" id="IPR018294">
    <property type="entry name" value="ISPD_synthase_CS"/>
</dbReference>
<evidence type="ECO:0000256" key="3">
    <source>
        <dbReference type="ARBA" id="ARBA00009789"/>
    </source>
</evidence>
<comment type="function">
    <text evidence="7">Catalyzes the formation of 4-diphosphocytidyl-2-C-methyl-D-erythritol from CTP and 2-C-methyl-D-erythritol 4-phosphate (MEP).</text>
</comment>
<dbReference type="SUPFAM" id="SSF53448">
    <property type="entry name" value="Nucleotide-diphospho-sugar transferases"/>
    <property type="match status" value="1"/>
</dbReference>
<comment type="caution">
    <text evidence="8">The sequence shown here is derived from an EMBL/GenBank/DDBJ whole genome shotgun (WGS) entry which is preliminary data.</text>
</comment>
<dbReference type="EMBL" id="JAUTXY010000006">
    <property type="protein sequence ID" value="MEE2058754.1"/>
    <property type="molecule type" value="Genomic_DNA"/>
</dbReference>
<keyword evidence="4 7" id="KW-0808">Transferase</keyword>
<comment type="pathway">
    <text evidence="2 7">Isoprenoid biosynthesis; isopentenyl diphosphate biosynthesis via DXP pathway; isopentenyl diphosphate from 1-deoxy-D-xylulose 5-phosphate: step 2/6.</text>
</comment>
<proteinExistence type="inferred from homology"/>
<dbReference type="HAMAP" id="MF_00108">
    <property type="entry name" value="IspD"/>
    <property type="match status" value="1"/>
</dbReference>
<dbReference type="Gene3D" id="3.90.550.10">
    <property type="entry name" value="Spore Coat Polysaccharide Biosynthesis Protein SpsA, Chain A"/>
    <property type="match status" value="1"/>
</dbReference>
<dbReference type="NCBIfam" id="TIGR00453">
    <property type="entry name" value="ispD"/>
    <property type="match status" value="1"/>
</dbReference>
<feature type="site" description="Positions MEP for the nucleophilic attack" evidence="7">
    <location>
        <position position="214"/>
    </location>
</feature>
<comment type="catalytic activity">
    <reaction evidence="1 7">
        <text>2-C-methyl-D-erythritol 4-phosphate + CTP + H(+) = 4-CDP-2-C-methyl-D-erythritol + diphosphate</text>
        <dbReference type="Rhea" id="RHEA:13429"/>
        <dbReference type="ChEBI" id="CHEBI:15378"/>
        <dbReference type="ChEBI" id="CHEBI:33019"/>
        <dbReference type="ChEBI" id="CHEBI:37563"/>
        <dbReference type="ChEBI" id="CHEBI:57823"/>
        <dbReference type="ChEBI" id="CHEBI:58262"/>
        <dbReference type="EC" id="2.7.7.60"/>
    </reaction>
</comment>
<sequence length="238" mass="24675">MQQVHDRSGPVVGIIPAAGRGVRLGESLPKAFVELGGRTMLDLAVESMLGSGAVDRVVVVAPPELAATPPAELVSEKYADRVVVTAGGAERADSVRAGLRAASGAQFVLVHDAARALTPPELFTRVADELRAGRRAVIPVLPVTDTIKSVDSGGVVTGTPDRATLRAVQTPQGFDADLLDRANRDTGDATDDAGLVERLGESVQTVAGDPLAFKITTPLDLVLARALFAAADRTEEGN</sequence>
<feature type="site" description="Transition state stabilizer" evidence="7">
    <location>
        <position position="30"/>
    </location>
</feature>
<evidence type="ECO:0000256" key="7">
    <source>
        <dbReference type="HAMAP-Rule" id="MF_00108"/>
    </source>
</evidence>
<gene>
    <name evidence="7 8" type="primary">ispD</name>
    <name evidence="8" type="ORF">Q7514_14620</name>
</gene>
<evidence type="ECO:0000256" key="2">
    <source>
        <dbReference type="ARBA" id="ARBA00004787"/>
    </source>
</evidence>
<dbReference type="InterPro" id="IPR034683">
    <property type="entry name" value="IspD/TarI"/>
</dbReference>
<dbReference type="GO" id="GO:0050518">
    <property type="term" value="F:2-C-methyl-D-erythritol 4-phosphate cytidylyltransferase activity"/>
    <property type="evidence" value="ECO:0007669"/>
    <property type="project" value="UniProtKB-EC"/>
</dbReference>
<evidence type="ECO:0000256" key="5">
    <source>
        <dbReference type="ARBA" id="ARBA00022695"/>
    </source>
</evidence>
<dbReference type="InterPro" id="IPR050088">
    <property type="entry name" value="IspD/TarI_cytidylyltransf_bact"/>
</dbReference>
<evidence type="ECO:0000256" key="1">
    <source>
        <dbReference type="ARBA" id="ARBA00001282"/>
    </source>
</evidence>
<dbReference type="CDD" id="cd02516">
    <property type="entry name" value="CDP-ME_synthetase"/>
    <property type="match status" value="1"/>
</dbReference>
<protein>
    <recommendedName>
        <fullName evidence="7">2-C-methyl-D-erythritol 4-phosphate cytidylyltransferase</fullName>
        <ecNumber evidence="7">2.7.7.60</ecNumber>
    </recommendedName>
    <alternativeName>
        <fullName evidence="7">4-diphosphocytidyl-2C-methyl-D-erythritol synthase</fullName>
    </alternativeName>
    <alternativeName>
        <fullName evidence="7">MEP cytidylyltransferase</fullName>
        <shortName evidence="7">MCT</shortName>
    </alternativeName>
</protein>
<reference evidence="8 9" key="1">
    <citation type="submission" date="2023-07" db="EMBL/GenBank/DDBJ databases">
        <authorList>
            <person name="Girao M."/>
            <person name="Carvalho M.F."/>
        </authorList>
    </citation>
    <scope>NUCLEOTIDE SEQUENCE [LARGE SCALE GENOMIC DNA]</scope>
    <source>
        <strain evidence="8 9">YIM65754</strain>
    </source>
</reference>
<keyword evidence="6 7" id="KW-0414">Isoprene biosynthesis</keyword>
<evidence type="ECO:0000313" key="8">
    <source>
        <dbReference type="EMBL" id="MEE2058754.1"/>
    </source>
</evidence>
<name>A0ABU7LBQ0_9NOCA</name>
<dbReference type="PANTHER" id="PTHR32125:SF4">
    <property type="entry name" value="2-C-METHYL-D-ERYTHRITOL 4-PHOSPHATE CYTIDYLYLTRANSFERASE, CHLOROPLASTIC"/>
    <property type="match status" value="1"/>
</dbReference>
<evidence type="ECO:0000256" key="6">
    <source>
        <dbReference type="ARBA" id="ARBA00023229"/>
    </source>
</evidence>
<feature type="site" description="Transition state stabilizer" evidence="7">
    <location>
        <position position="23"/>
    </location>
</feature>
<dbReference type="Proteomes" id="UP001336020">
    <property type="component" value="Unassembled WGS sequence"/>
</dbReference>
<feature type="site" description="Positions MEP for the nucleophilic attack" evidence="7">
    <location>
        <position position="162"/>
    </location>
</feature>
<dbReference type="RefSeq" id="WP_330134252.1">
    <property type="nucleotide sequence ID" value="NZ_JAUTXY010000006.1"/>
</dbReference>
<evidence type="ECO:0000256" key="4">
    <source>
        <dbReference type="ARBA" id="ARBA00022679"/>
    </source>
</evidence>
<evidence type="ECO:0000313" key="9">
    <source>
        <dbReference type="Proteomes" id="UP001336020"/>
    </source>
</evidence>
<accession>A0ABU7LBQ0</accession>
<comment type="similarity">
    <text evidence="3 7">Belongs to the IspD/TarI cytidylyltransferase family. IspD subfamily.</text>
</comment>
<keyword evidence="9" id="KW-1185">Reference proteome</keyword>